<dbReference type="SUPFAM" id="SSF54995">
    <property type="entry name" value="Ribosomal protein S6"/>
    <property type="match status" value="1"/>
</dbReference>
<dbReference type="InterPro" id="IPR035980">
    <property type="entry name" value="Ribosomal_bS6_sf"/>
</dbReference>
<sequence>MSKYEIMIVVDGRLSEPDARLNISNLISLFETLPNYEEKVVFQDNLAYPIKKTKVGHRFILNFDLEDVSVLAEFNRLALLNKHILRHLVINESKDRSFRAKNNLKKIRDYEIRQEKYRVWLENKPPKPLGNS</sequence>
<dbReference type="InterPro" id="IPR020814">
    <property type="entry name" value="Ribosomal_S6_plastid/chlpt"/>
</dbReference>
<protein>
    <recommendedName>
        <fullName evidence="3 4">Small ribosomal subunit protein bS6</fullName>
    </recommendedName>
</protein>
<dbReference type="GO" id="GO:0003735">
    <property type="term" value="F:structural constituent of ribosome"/>
    <property type="evidence" value="ECO:0007669"/>
    <property type="project" value="InterPro"/>
</dbReference>
<keyword evidence="6" id="KW-1185">Reference proteome</keyword>
<dbReference type="HOGENOM" id="CLU_139827_0_0_14"/>
<evidence type="ECO:0000313" key="6">
    <source>
        <dbReference type="Proteomes" id="UP000009135"/>
    </source>
</evidence>
<gene>
    <name evidence="4 5" type="primary">rpsF</name>
    <name evidence="5" type="ordered locus">MHC_00075</name>
</gene>
<dbReference type="InterPro" id="IPR000529">
    <property type="entry name" value="Ribosomal_bS6"/>
</dbReference>
<dbReference type="Gene3D" id="3.30.70.60">
    <property type="match status" value="1"/>
</dbReference>
<evidence type="ECO:0000256" key="3">
    <source>
        <dbReference type="ARBA" id="ARBA00035294"/>
    </source>
</evidence>
<dbReference type="CDD" id="cd00473">
    <property type="entry name" value="bS6"/>
    <property type="match status" value="1"/>
</dbReference>
<reference evidence="5 6" key="1">
    <citation type="journal article" date="2012" name="J. Bacteriol.">
        <title>Complete genome sequence of Mycoplasma haemocanis strain Illinois.</title>
        <authorList>
            <person name="do Nascimento N.C."/>
            <person name="Guimaraes A.M."/>
            <person name="Santos A.P."/>
            <person name="Sanmiguel P.J."/>
            <person name="Messick J.B."/>
        </authorList>
    </citation>
    <scope>NUCLEOTIDE SEQUENCE [LARGE SCALE GENOMIC DNA]</scope>
    <source>
        <strain evidence="5 6">Illinois</strain>
    </source>
</reference>
<evidence type="ECO:0000256" key="2">
    <source>
        <dbReference type="ARBA" id="ARBA00035104"/>
    </source>
</evidence>
<organism evidence="5 6">
    <name type="scientific">Mycoplasma haemocanis (strain Illinois)</name>
    <dbReference type="NCBI Taxonomy" id="1111676"/>
    <lineage>
        <taxon>Bacteria</taxon>
        <taxon>Bacillati</taxon>
        <taxon>Mycoplasmatota</taxon>
        <taxon>Mollicutes</taxon>
        <taxon>Mycoplasmataceae</taxon>
        <taxon>Mycoplasma</taxon>
    </lineage>
</organism>
<proteinExistence type="inferred from homology"/>
<dbReference type="GO" id="GO:0006412">
    <property type="term" value="P:translation"/>
    <property type="evidence" value="ECO:0007669"/>
    <property type="project" value="UniProtKB-UniRule"/>
</dbReference>
<comment type="similarity">
    <text evidence="1 4">Belongs to the bacterial ribosomal protein bS6 family.</text>
</comment>
<dbReference type="GO" id="GO:1990904">
    <property type="term" value="C:ribonucleoprotein complex"/>
    <property type="evidence" value="ECO:0007669"/>
    <property type="project" value="UniProtKB-KW"/>
</dbReference>
<keyword evidence="4" id="KW-0699">rRNA-binding</keyword>
<accession>H6N5W6</accession>
<dbReference type="EMBL" id="CP003199">
    <property type="protein sequence ID" value="AEW44881.1"/>
    <property type="molecule type" value="Genomic_DNA"/>
</dbReference>
<keyword evidence="4" id="KW-0694">RNA-binding</keyword>
<dbReference type="NCBIfam" id="TIGR00166">
    <property type="entry name" value="S6"/>
    <property type="match status" value="1"/>
</dbReference>
<comment type="function">
    <text evidence="2 4">Binds together with bS18 to 16S ribosomal RNA.</text>
</comment>
<evidence type="ECO:0000313" key="5">
    <source>
        <dbReference type="EMBL" id="AEW44881.1"/>
    </source>
</evidence>
<keyword evidence="4 5" id="KW-0689">Ribosomal protein</keyword>
<dbReference type="KEGG" id="mhe:MHC_00075"/>
<dbReference type="InterPro" id="IPR014717">
    <property type="entry name" value="Transl_elong_EF1B/ribsomal_bS6"/>
</dbReference>
<dbReference type="GO" id="GO:0019843">
    <property type="term" value="F:rRNA binding"/>
    <property type="evidence" value="ECO:0007669"/>
    <property type="project" value="UniProtKB-UniRule"/>
</dbReference>
<keyword evidence="4" id="KW-0687">Ribonucleoprotein</keyword>
<dbReference type="HAMAP" id="MF_00360">
    <property type="entry name" value="Ribosomal_bS6"/>
    <property type="match status" value="1"/>
</dbReference>
<dbReference type="STRING" id="1111676.MHC_00075"/>
<name>H6N5W6_MYCHN</name>
<dbReference type="OrthoDB" id="397558at2"/>
<dbReference type="AlphaFoldDB" id="H6N5W6"/>
<dbReference type="Pfam" id="PF01250">
    <property type="entry name" value="Ribosomal_S6"/>
    <property type="match status" value="1"/>
</dbReference>
<evidence type="ECO:0000256" key="1">
    <source>
        <dbReference type="ARBA" id="ARBA00009512"/>
    </source>
</evidence>
<dbReference type="GO" id="GO:0005840">
    <property type="term" value="C:ribosome"/>
    <property type="evidence" value="ECO:0007669"/>
    <property type="project" value="UniProtKB-KW"/>
</dbReference>
<dbReference type="Proteomes" id="UP000009135">
    <property type="component" value="Chromosome"/>
</dbReference>
<evidence type="ECO:0000256" key="4">
    <source>
        <dbReference type="HAMAP-Rule" id="MF_00360"/>
    </source>
</evidence>